<evidence type="ECO:0000313" key="2">
    <source>
        <dbReference type="Proteomes" id="UP001151760"/>
    </source>
</evidence>
<dbReference type="Proteomes" id="UP001151760">
    <property type="component" value="Unassembled WGS sequence"/>
</dbReference>
<name>A0ABQ5HJD1_9ASTR</name>
<evidence type="ECO:0000313" key="1">
    <source>
        <dbReference type="EMBL" id="GJT87337.1"/>
    </source>
</evidence>
<dbReference type="EMBL" id="BQNB010019631">
    <property type="protein sequence ID" value="GJT87337.1"/>
    <property type="molecule type" value="Genomic_DNA"/>
</dbReference>
<protein>
    <submittedName>
        <fullName evidence="1">Uncharacterized protein</fullName>
    </submittedName>
</protein>
<proteinExistence type="predicted"/>
<keyword evidence="2" id="KW-1185">Reference proteome</keyword>
<gene>
    <name evidence="1" type="ORF">Tco_1069054</name>
</gene>
<organism evidence="1 2">
    <name type="scientific">Tanacetum coccineum</name>
    <dbReference type="NCBI Taxonomy" id="301880"/>
    <lineage>
        <taxon>Eukaryota</taxon>
        <taxon>Viridiplantae</taxon>
        <taxon>Streptophyta</taxon>
        <taxon>Embryophyta</taxon>
        <taxon>Tracheophyta</taxon>
        <taxon>Spermatophyta</taxon>
        <taxon>Magnoliopsida</taxon>
        <taxon>eudicotyledons</taxon>
        <taxon>Gunneridae</taxon>
        <taxon>Pentapetalae</taxon>
        <taxon>asterids</taxon>
        <taxon>campanulids</taxon>
        <taxon>Asterales</taxon>
        <taxon>Asteraceae</taxon>
        <taxon>Asteroideae</taxon>
        <taxon>Anthemideae</taxon>
        <taxon>Anthemidinae</taxon>
        <taxon>Tanacetum</taxon>
    </lineage>
</organism>
<sequence>MILCQTVPELETFLLYSQDASRSALVKDPDPPSVPTYKESGRRFVSNGLMMMRLNKDLQDDLGTRADRGYAGRNHEFETSRCLDTSSMYMVIFSIWTVGKKRIPTRRKLNEVDVYVSQPEGFVDPEPSTSHVYRLMKALYGLNKLHVHAGRFQKAEKLLPSHRKLNTSPIFRMLRFFLCSNPLDAFSTRDKYQLAAHVYEMALRERRALCYNTPTAWS</sequence>
<reference evidence="1" key="2">
    <citation type="submission" date="2022-01" db="EMBL/GenBank/DDBJ databases">
        <authorList>
            <person name="Yamashiro T."/>
            <person name="Shiraishi A."/>
            <person name="Satake H."/>
            <person name="Nakayama K."/>
        </authorList>
    </citation>
    <scope>NUCLEOTIDE SEQUENCE</scope>
</reference>
<reference evidence="1" key="1">
    <citation type="journal article" date="2022" name="Int. J. Mol. Sci.">
        <title>Draft Genome of Tanacetum Coccineum: Genomic Comparison of Closely Related Tanacetum-Family Plants.</title>
        <authorList>
            <person name="Yamashiro T."/>
            <person name="Shiraishi A."/>
            <person name="Nakayama K."/>
            <person name="Satake H."/>
        </authorList>
    </citation>
    <scope>NUCLEOTIDE SEQUENCE</scope>
</reference>
<comment type="caution">
    <text evidence="1">The sequence shown here is derived from an EMBL/GenBank/DDBJ whole genome shotgun (WGS) entry which is preliminary data.</text>
</comment>
<accession>A0ABQ5HJD1</accession>